<name>A0A0L0F8Y1_9EUKA</name>
<accession>A0A0L0F8Y1</accession>
<evidence type="ECO:0000256" key="1">
    <source>
        <dbReference type="SAM" id="MobiDB-lite"/>
    </source>
</evidence>
<dbReference type="Proteomes" id="UP000054560">
    <property type="component" value="Unassembled WGS sequence"/>
</dbReference>
<gene>
    <name evidence="2" type="ORF">SARC_14271</name>
</gene>
<feature type="compositionally biased region" description="Low complexity" evidence="1">
    <location>
        <begin position="89"/>
        <end position="108"/>
    </location>
</feature>
<sequence length="151" mass="15980">MESQGEKDIDDSIESLLQAEDLQELLGTETITETISSVRMLKTLQKTDTKSGPNSPRSPKSEVGGGFGVLGIECASAAPARPSTPPTRSPRALTTSVTQGSTSSGSGVEYDSTFVPRSMSETFLSVPESLGEEVDSNDGQDKPTVLRKDLQ</sequence>
<evidence type="ECO:0000313" key="3">
    <source>
        <dbReference type="Proteomes" id="UP000054560"/>
    </source>
</evidence>
<organism evidence="2 3">
    <name type="scientific">Sphaeroforma arctica JP610</name>
    <dbReference type="NCBI Taxonomy" id="667725"/>
    <lineage>
        <taxon>Eukaryota</taxon>
        <taxon>Ichthyosporea</taxon>
        <taxon>Ichthyophonida</taxon>
        <taxon>Sphaeroforma</taxon>
    </lineage>
</organism>
<dbReference type="EMBL" id="KQ245973">
    <property type="protein sequence ID" value="KNC73172.1"/>
    <property type="molecule type" value="Genomic_DNA"/>
</dbReference>
<keyword evidence="3" id="KW-1185">Reference proteome</keyword>
<feature type="region of interest" description="Disordered" evidence="1">
    <location>
        <begin position="125"/>
        <end position="151"/>
    </location>
</feature>
<dbReference type="GeneID" id="25914775"/>
<dbReference type="RefSeq" id="XP_014147074.1">
    <property type="nucleotide sequence ID" value="XM_014291599.1"/>
</dbReference>
<evidence type="ECO:0000313" key="2">
    <source>
        <dbReference type="EMBL" id="KNC73172.1"/>
    </source>
</evidence>
<feature type="compositionally biased region" description="Polar residues" evidence="1">
    <location>
        <begin position="44"/>
        <end position="58"/>
    </location>
</feature>
<feature type="region of interest" description="Disordered" evidence="1">
    <location>
        <begin position="40"/>
        <end position="112"/>
    </location>
</feature>
<dbReference type="AlphaFoldDB" id="A0A0L0F8Y1"/>
<proteinExistence type="predicted"/>
<protein>
    <submittedName>
        <fullName evidence="2">Uncharacterized protein</fullName>
    </submittedName>
</protein>
<reference evidence="2 3" key="1">
    <citation type="submission" date="2011-02" db="EMBL/GenBank/DDBJ databases">
        <title>The Genome Sequence of Sphaeroforma arctica JP610.</title>
        <authorList>
            <consortium name="The Broad Institute Genome Sequencing Platform"/>
            <person name="Russ C."/>
            <person name="Cuomo C."/>
            <person name="Young S.K."/>
            <person name="Zeng Q."/>
            <person name="Gargeya S."/>
            <person name="Alvarado L."/>
            <person name="Berlin A."/>
            <person name="Chapman S.B."/>
            <person name="Chen Z."/>
            <person name="Freedman E."/>
            <person name="Gellesch M."/>
            <person name="Goldberg J."/>
            <person name="Griggs A."/>
            <person name="Gujja S."/>
            <person name="Heilman E."/>
            <person name="Heiman D."/>
            <person name="Howarth C."/>
            <person name="Mehta T."/>
            <person name="Neiman D."/>
            <person name="Pearson M."/>
            <person name="Roberts A."/>
            <person name="Saif S."/>
            <person name="Shea T."/>
            <person name="Shenoy N."/>
            <person name="Sisk P."/>
            <person name="Stolte C."/>
            <person name="Sykes S."/>
            <person name="White J."/>
            <person name="Yandava C."/>
            <person name="Burger G."/>
            <person name="Gray M.W."/>
            <person name="Holland P.W.H."/>
            <person name="King N."/>
            <person name="Lang F.B.F."/>
            <person name="Roger A.J."/>
            <person name="Ruiz-Trillo I."/>
            <person name="Haas B."/>
            <person name="Nusbaum C."/>
            <person name="Birren B."/>
        </authorList>
    </citation>
    <scope>NUCLEOTIDE SEQUENCE [LARGE SCALE GENOMIC DNA]</scope>
    <source>
        <strain evidence="2 3">JP610</strain>
    </source>
</reference>
<feature type="non-terminal residue" evidence="2">
    <location>
        <position position="151"/>
    </location>
</feature>
<feature type="compositionally biased region" description="Basic and acidic residues" evidence="1">
    <location>
        <begin position="139"/>
        <end position="151"/>
    </location>
</feature>